<dbReference type="EMBL" id="JAROCY010000011">
    <property type="protein sequence ID" value="MDF8334020.1"/>
    <property type="molecule type" value="Genomic_DNA"/>
</dbReference>
<dbReference type="GO" id="GO:0004497">
    <property type="term" value="F:monooxygenase activity"/>
    <property type="evidence" value="ECO:0007669"/>
    <property type="project" value="UniProtKB-KW"/>
</dbReference>
<keyword evidence="2" id="KW-0560">Oxidoreductase</keyword>
<dbReference type="SUPFAM" id="SSF54909">
    <property type="entry name" value="Dimeric alpha+beta barrel"/>
    <property type="match status" value="1"/>
</dbReference>
<name>A0ABT6CLT2_9SPHN</name>
<dbReference type="InterPro" id="IPR011008">
    <property type="entry name" value="Dimeric_a/b-barrel"/>
</dbReference>
<evidence type="ECO:0000313" key="2">
    <source>
        <dbReference type="EMBL" id="MDF8334020.1"/>
    </source>
</evidence>
<comment type="caution">
    <text evidence="2">The sequence shown here is derived from an EMBL/GenBank/DDBJ whole genome shotgun (WGS) entry which is preliminary data.</text>
</comment>
<protein>
    <submittedName>
        <fullName evidence="2">Antibiotic biosynthesis monooxygenase</fullName>
    </submittedName>
</protein>
<proteinExistence type="predicted"/>
<organism evidence="2 3">
    <name type="scientific">Novosphingobium cyanobacteriorum</name>
    <dbReference type="NCBI Taxonomy" id="3024215"/>
    <lineage>
        <taxon>Bacteria</taxon>
        <taxon>Pseudomonadati</taxon>
        <taxon>Pseudomonadota</taxon>
        <taxon>Alphaproteobacteria</taxon>
        <taxon>Sphingomonadales</taxon>
        <taxon>Sphingomonadaceae</taxon>
        <taxon>Novosphingobium</taxon>
    </lineage>
</organism>
<dbReference type="Gene3D" id="3.30.70.100">
    <property type="match status" value="1"/>
</dbReference>
<evidence type="ECO:0000313" key="3">
    <source>
        <dbReference type="Proteomes" id="UP001222770"/>
    </source>
</evidence>
<reference evidence="2 3" key="1">
    <citation type="submission" date="2023-03" db="EMBL/GenBank/DDBJ databases">
        <title>Novosphingobium cyanobacteriorum sp. nov., isolated from a eutrophic reservoir during the Microcystis bloom period.</title>
        <authorList>
            <person name="Kang M."/>
            <person name="Le V."/>
            <person name="Ko S.-R."/>
            <person name="Lee S.-A."/>
            <person name="Ahn C.-Y."/>
        </authorList>
    </citation>
    <scope>NUCLEOTIDE SEQUENCE [LARGE SCALE GENOMIC DNA]</scope>
    <source>
        <strain evidence="2 3">HBC54</strain>
    </source>
</reference>
<dbReference type="Pfam" id="PF03992">
    <property type="entry name" value="ABM"/>
    <property type="match status" value="1"/>
</dbReference>
<sequence>MIQEIASITIDPARAAEFEAAVARARPHFEAAKGFVSFSLKRVIEHPACYQLVVGWESVEAHMVDFRASPGFQQWRALAGPYFIEAPTVIHLQTVIS</sequence>
<keyword evidence="2" id="KW-0503">Monooxygenase</keyword>
<evidence type="ECO:0000259" key="1">
    <source>
        <dbReference type="PROSITE" id="PS51725"/>
    </source>
</evidence>
<dbReference type="InterPro" id="IPR007138">
    <property type="entry name" value="ABM_dom"/>
</dbReference>
<accession>A0ABT6CLT2</accession>
<dbReference type="PROSITE" id="PS51725">
    <property type="entry name" value="ABM"/>
    <property type="match status" value="1"/>
</dbReference>
<feature type="domain" description="ABM" evidence="1">
    <location>
        <begin position="2"/>
        <end position="92"/>
    </location>
</feature>
<dbReference type="RefSeq" id="WP_277278282.1">
    <property type="nucleotide sequence ID" value="NZ_JAROCY010000011.1"/>
</dbReference>
<keyword evidence="3" id="KW-1185">Reference proteome</keyword>
<dbReference type="Proteomes" id="UP001222770">
    <property type="component" value="Unassembled WGS sequence"/>
</dbReference>
<gene>
    <name evidence="2" type="ORF">POM99_12465</name>
</gene>